<sequence length="138" mass="15040">MKAAGHFRPILFIKGFNTLCYWASVLIAGWIFGRFIRPGPTPTFLSVAYPSVNVPTTAFASGIFTHSPYTLLSTITLLALFYYQESPKAGWIAAAGLRTVAPLCMRFPGLPLAAAVVLRVQKALLQEALLERGVENLP</sequence>
<reference evidence="3" key="1">
    <citation type="submission" date="2016-11" db="EMBL/GenBank/DDBJ databases">
        <authorList>
            <person name="Varghese N."/>
            <person name="Submissions S."/>
        </authorList>
    </citation>
    <scope>NUCLEOTIDE SEQUENCE [LARGE SCALE GENOMIC DNA]</scope>
    <source>
        <strain evidence="3">DSM 16219</strain>
    </source>
</reference>
<feature type="transmembrane region" description="Helical" evidence="1">
    <location>
        <begin position="56"/>
        <end position="83"/>
    </location>
</feature>
<dbReference type="OrthoDB" id="10007088at2"/>
<keyword evidence="1" id="KW-0812">Transmembrane</keyword>
<keyword evidence="3" id="KW-1185">Reference proteome</keyword>
<dbReference type="Proteomes" id="UP000183994">
    <property type="component" value="Unassembled WGS sequence"/>
</dbReference>
<evidence type="ECO:0000313" key="3">
    <source>
        <dbReference type="Proteomes" id="UP000183994"/>
    </source>
</evidence>
<evidence type="ECO:0000256" key="1">
    <source>
        <dbReference type="SAM" id="Phobius"/>
    </source>
</evidence>
<keyword evidence="1" id="KW-1133">Transmembrane helix</keyword>
<proteinExistence type="predicted"/>
<gene>
    <name evidence="2" type="ORF">SAMN02745216_04597</name>
</gene>
<organism evidence="2 3">
    <name type="scientific">Desulfatibacillum alkenivorans DSM 16219</name>
    <dbReference type="NCBI Taxonomy" id="1121393"/>
    <lineage>
        <taxon>Bacteria</taxon>
        <taxon>Pseudomonadati</taxon>
        <taxon>Thermodesulfobacteriota</taxon>
        <taxon>Desulfobacteria</taxon>
        <taxon>Desulfobacterales</taxon>
        <taxon>Desulfatibacillaceae</taxon>
        <taxon>Desulfatibacillum</taxon>
    </lineage>
</organism>
<accession>A0A1M6XRR4</accession>
<dbReference type="EMBL" id="FQZU01000044">
    <property type="protein sequence ID" value="SHL08697.1"/>
    <property type="molecule type" value="Genomic_DNA"/>
</dbReference>
<evidence type="ECO:0000313" key="2">
    <source>
        <dbReference type="EMBL" id="SHL08697.1"/>
    </source>
</evidence>
<feature type="transmembrane region" description="Helical" evidence="1">
    <location>
        <begin position="12"/>
        <end position="36"/>
    </location>
</feature>
<dbReference type="AlphaFoldDB" id="A0A1M6XRR4"/>
<name>A0A1M6XRR4_9BACT</name>
<keyword evidence="1" id="KW-0472">Membrane</keyword>
<protein>
    <submittedName>
        <fullName evidence="2">Uncharacterized protein</fullName>
    </submittedName>
</protein>